<proteinExistence type="predicted"/>
<feature type="region of interest" description="Disordered" evidence="5">
    <location>
        <begin position="211"/>
        <end position="231"/>
    </location>
</feature>
<dbReference type="InterPro" id="IPR008628">
    <property type="entry name" value="GPP34-like"/>
</dbReference>
<keyword evidence="2" id="KW-0333">Golgi apparatus</keyword>
<dbReference type="Pfam" id="PF05719">
    <property type="entry name" value="GPP34"/>
    <property type="match status" value="1"/>
</dbReference>
<organism evidence="6 7">
    <name type="scientific">Actinomycetospora flava</name>
    <dbReference type="NCBI Taxonomy" id="3129232"/>
    <lineage>
        <taxon>Bacteria</taxon>
        <taxon>Bacillati</taxon>
        <taxon>Actinomycetota</taxon>
        <taxon>Actinomycetes</taxon>
        <taxon>Pseudonocardiales</taxon>
        <taxon>Pseudonocardiaceae</taxon>
        <taxon>Actinomycetospora</taxon>
    </lineage>
</organism>
<accession>A0ABU8MES8</accession>
<dbReference type="RefSeq" id="WP_337706958.1">
    <property type="nucleotide sequence ID" value="NZ_JBBEGM010000019.1"/>
</dbReference>
<keyword evidence="7" id="KW-1185">Reference proteome</keyword>
<comment type="caution">
    <text evidence="6">The sequence shown here is derived from an EMBL/GenBank/DDBJ whole genome shotgun (WGS) entry which is preliminary data.</text>
</comment>
<evidence type="ECO:0000256" key="1">
    <source>
        <dbReference type="ARBA" id="ARBA00004255"/>
    </source>
</evidence>
<keyword evidence="4" id="KW-0472">Membrane</keyword>
<feature type="compositionally biased region" description="Polar residues" evidence="5">
    <location>
        <begin position="220"/>
        <end position="230"/>
    </location>
</feature>
<dbReference type="EMBL" id="JBBEGM010000019">
    <property type="protein sequence ID" value="MEJ2865587.1"/>
    <property type="molecule type" value="Genomic_DNA"/>
</dbReference>
<evidence type="ECO:0000313" key="6">
    <source>
        <dbReference type="EMBL" id="MEJ2865587.1"/>
    </source>
</evidence>
<sequence>MTLPQQLLRLSYDTAKGRLDVASGLVRGPLLRAAAAAELTLGGRLHTAGGRVERTPGATGPDDPFLADVLAAVPPERPRNWFRVIDEGFERAEDAVLAPGGAVRTVRRRRWGVVPGRGIVADPAAVHTLRERVRDAVLGGHDPDRVPIADAVLALLAADGHVAVTFGVREQQRHRDAFRAVAGRVESRLPGFREGTLFAVAARRAAAAELRPRARRTSPLRDSSATTLRPQATRVEQYAPRFC</sequence>
<keyword evidence="3" id="KW-0446">Lipid-binding</keyword>
<evidence type="ECO:0000313" key="7">
    <source>
        <dbReference type="Proteomes" id="UP001369736"/>
    </source>
</evidence>
<dbReference type="Proteomes" id="UP001369736">
    <property type="component" value="Unassembled WGS sequence"/>
</dbReference>
<comment type="subcellular location">
    <subcellularLocation>
        <location evidence="1">Golgi apparatus membrane</location>
        <topology evidence="1">Peripheral membrane protein</topology>
        <orientation evidence="1">Cytoplasmic side</orientation>
    </subcellularLocation>
</comment>
<reference evidence="6 7" key="1">
    <citation type="submission" date="2024-03" db="EMBL/GenBank/DDBJ databases">
        <title>Actinomycetospora sp. OC33-EN07, a novel actinomycete isolated from wild orchid (Aerides multiflora).</title>
        <authorList>
            <person name="Suriyachadkun C."/>
        </authorList>
    </citation>
    <scope>NUCLEOTIDE SEQUENCE [LARGE SCALE GENOMIC DNA]</scope>
    <source>
        <strain evidence="6 7">OC33-EN07</strain>
    </source>
</reference>
<protein>
    <submittedName>
        <fullName evidence="6">GPP34 family phosphoprotein</fullName>
    </submittedName>
</protein>
<dbReference type="InterPro" id="IPR038261">
    <property type="entry name" value="GPP34-like_sf"/>
</dbReference>
<evidence type="ECO:0000256" key="4">
    <source>
        <dbReference type="ARBA" id="ARBA00023136"/>
    </source>
</evidence>
<dbReference type="Gene3D" id="1.10.3630.10">
    <property type="entry name" value="yeast vps74-n-term truncation variant domain like"/>
    <property type="match status" value="1"/>
</dbReference>
<evidence type="ECO:0000256" key="3">
    <source>
        <dbReference type="ARBA" id="ARBA00023121"/>
    </source>
</evidence>
<evidence type="ECO:0000256" key="5">
    <source>
        <dbReference type="SAM" id="MobiDB-lite"/>
    </source>
</evidence>
<name>A0ABU8MES8_9PSEU</name>
<gene>
    <name evidence="6" type="ORF">WCD58_30820</name>
</gene>
<evidence type="ECO:0000256" key="2">
    <source>
        <dbReference type="ARBA" id="ARBA00023034"/>
    </source>
</evidence>